<dbReference type="InterPro" id="IPR023561">
    <property type="entry name" value="Carbonic_anhydrase_a-class"/>
</dbReference>
<dbReference type="PROSITE" id="PS51144">
    <property type="entry name" value="ALPHA_CA_2"/>
    <property type="match status" value="1"/>
</dbReference>
<dbReference type="GO" id="GO:0008270">
    <property type="term" value="F:zinc ion binding"/>
    <property type="evidence" value="ECO:0007669"/>
    <property type="project" value="InterPro"/>
</dbReference>
<accession>A0AAD4PFT9</accession>
<feature type="domain" description="Alpha-carbonic anhydrase" evidence="2">
    <location>
        <begin position="1"/>
        <end position="259"/>
    </location>
</feature>
<dbReference type="AlphaFoldDB" id="A0AAD4PFT9"/>
<dbReference type="GO" id="GO:0005737">
    <property type="term" value="C:cytoplasm"/>
    <property type="evidence" value="ECO:0007669"/>
    <property type="project" value="TreeGrafter"/>
</dbReference>
<organism evidence="3 4">
    <name type="scientific">Drosophila rubida</name>
    <dbReference type="NCBI Taxonomy" id="30044"/>
    <lineage>
        <taxon>Eukaryota</taxon>
        <taxon>Metazoa</taxon>
        <taxon>Ecdysozoa</taxon>
        <taxon>Arthropoda</taxon>
        <taxon>Hexapoda</taxon>
        <taxon>Insecta</taxon>
        <taxon>Pterygota</taxon>
        <taxon>Neoptera</taxon>
        <taxon>Endopterygota</taxon>
        <taxon>Diptera</taxon>
        <taxon>Brachycera</taxon>
        <taxon>Muscomorpha</taxon>
        <taxon>Ephydroidea</taxon>
        <taxon>Drosophilidae</taxon>
        <taxon>Drosophila</taxon>
    </lineage>
</organism>
<proteinExistence type="inferred from homology"/>
<name>A0AAD4PFT9_9MUSC</name>
<dbReference type="Proteomes" id="UP001200034">
    <property type="component" value="Unassembled WGS sequence"/>
</dbReference>
<comment type="similarity">
    <text evidence="1">Belongs to the alpha-carbonic anhydrase family.</text>
</comment>
<dbReference type="EMBL" id="JAJJHW010003409">
    <property type="protein sequence ID" value="KAH8358435.1"/>
    <property type="molecule type" value="Genomic_DNA"/>
</dbReference>
<dbReference type="Pfam" id="PF00194">
    <property type="entry name" value="Carb_anhydrase"/>
    <property type="match status" value="1"/>
</dbReference>
<evidence type="ECO:0000259" key="2">
    <source>
        <dbReference type="PROSITE" id="PS51144"/>
    </source>
</evidence>
<keyword evidence="4" id="KW-1185">Reference proteome</keyword>
<dbReference type="Gene3D" id="3.10.200.10">
    <property type="entry name" value="Alpha carbonic anhydrase"/>
    <property type="match status" value="1"/>
</dbReference>
<sequence>SDWNFDQNGLDWEGTCATGRRQTPIRLAIDSSLIMPLPRIFFGNYDVRLNRPLTLVNKGYTDMTIPETRNGQKPFITGGLLKGQYVAEGVHFHWGSPTSRGAEHLINNRRFDIEMHIVHRNTRYNDISEALNYPDGVAVLGVMFKIVQTPDRIYPGLRKVFAKLPNVVQYHAEAELPGSITLGQLLGDLNTRHFYTYKGSLTTPDCNEAVTWTVFSQPIPIPYSEAAKFWQVLDSNGNPIENNYRIVQPRNNRPVFYRTTKDLSNYYLGK</sequence>
<dbReference type="PANTHER" id="PTHR18952:SF137">
    <property type="entry name" value="CARBONIC ANHYDRASE"/>
    <property type="match status" value="1"/>
</dbReference>
<feature type="non-terminal residue" evidence="3">
    <location>
        <position position="1"/>
    </location>
</feature>
<dbReference type="PANTHER" id="PTHR18952">
    <property type="entry name" value="CARBONIC ANHYDRASE"/>
    <property type="match status" value="1"/>
</dbReference>
<dbReference type="SUPFAM" id="SSF51069">
    <property type="entry name" value="Carbonic anhydrase"/>
    <property type="match status" value="1"/>
</dbReference>
<dbReference type="GO" id="GO:0004089">
    <property type="term" value="F:carbonate dehydratase activity"/>
    <property type="evidence" value="ECO:0007669"/>
    <property type="project" value="InterPro"/>
</dbReference>
<gene>
    <name evidence="3" type="ORF">KR093_000252</name>
</gene>
<dbReference type="InterPro" id="IPR036398">
    <property type="entry name" value="CA_dom_sf"/>
</dbReference>
<dbReference type="SMART" id="SM01057">
    <property type="entry name" value="Carb_anhydrase"/>
    <property type="match status" value="1"/>
</dbReference>
<evidence type="ECO:0000313" key="4">
    <source>
        <dbReference type="Proteomes" id="UP001200034"/>
    </source>
</evidence>
<comment type="caution">
    <text evidence="3">The sequence shown here is derived from an EMBL/GenBank/DDBJ whole genome shotgun (WGS) entry which is preliminary data.</text>
</comment>
<reference evidence="3" key="1">
    <citation type="journal article" date="2021" name="Mol. Ecol. Resour.">
        <title>Phylogenomic analyses of the genus Drosophila reveals genomic signals of climate adaptation.</title>
        <authorList>
            <person name="Li F."/>
            <person name="Rane R.V."/>
            <person name="Luria V."/>
            <person name="Xiong Z."/>
            <person name="Chen J."/>
            <person name="Li Z."/>
            <person name="Catullo R.A."/>
            <person name="Griffin P.C."/>
            <person name="Schiffer M."/>
            <person name="Pearce S."/>
            <person name="Lee S.F."/>
            <person name="McElroy K."/>
            <person name="Stocker A."/>
            <person name="Shirriffs J."/>
            <person name="Cockerell F."/>
            <person name="Coppin C."/>
            <person name="Sgro C.M."/>
            <person name="Karger A."/>
            <person name="Cain J.W."/>
            <person name="Weber J.A."/>
            <person name="Santpere G."/>
            <person name="Kirschner M.W."/>
            <person name="Hoffmann A.A."/>
            <person name="Oakeshott J.G."/>
            <person name="Zhang G."/>
        </authorList>
    </citation>
    <scope>NUCLEOTIDE SEQUENCE</scope>
    <source>
        <strain evidence="3">BGI-SZ-2011g</strain>
    </source>
</reference>
<dbReference type="InterPro" id="IPR001148">
    <property type="entry name" value="CA_dom"/>
</dbReference>
<evidence type="ECO:0000256" key="1">
    <source>
        <dbReference type="ARBA" id="ARBA00010718"/>
    </source>
</evidence>
<dbReference type="CDD" id="cd00326">
    <property type="entry name" value="alpha_CA"/>
    <property type="match status" value="1"/>
</dbReference>
<evidence type="ECO:0000313" key="3">
    <source>
        <dbReference type="EMBL" id="KAH8358435.1"/>
    </source>
</evidence>
<protein>
    <recommendedName>
        <fullName evidence="2">Alpha-carbonic anhydrase domain-containing protein</fullName>
    </recommendedName>
</protein>